<protein>
    <submittedName>
        <fullName evidence="1">Uncharacterized protein</fullName>
    </submittedName>
</protein>
<gene>
    <name evidence="1" type="ORF">OSH07_10645</name>
</gene>
<evidence type="ECO:0000313" key="1">
    <source>
        <dbReference type="EMBL" id="MCX5569650.1"/>
    </source>
</evidence>
<dbReference type="Proteomes" id="UP001144805">
    <property type="component" value="Unassembled WGS sequence"/>
</dbReference>
<proteinExistence type="predicted"/>
<dbReference type="AlphaFoldDB" id="A0A9X3EBA8"/>
<dbReference type="RefSeq" id="WP_266338610.1">
    <property type="nucleotide sequence ID" value="NZ_JAPKNK010000003.1"/>
</dbReference>
<organism evidence="1 2">
    <name type="scientific">Kaistia nematophila</name>
    <dbReference type="NCBI Taxonomy" id="2994654"/>
    <lineage>
        <taxon>Bacteria</taxon>
        <taxon>Pseudomonadati</taxon>
        <taxon>Pseudomonadota</taxon>
        <taxon>Alphaproteobacteria</taxon>
        <taxon>Hyphomicrobiales</taxon>
        <taxon>Kaistiaceae</taxon>
        <taxon>Kaistia</taxon>
    </lineage>
</organism>
<dbReference type="EMBL" id="JAPKNK010000003">
    <property type="protein sequence ID" value="MCX5569650.1"/>
    <property type="molecule type" value="Genomic_DNA"/>
</dbReference>
<comment type="caution">
    <text evidence="1">The sequence shown here is derived from an EMBL/GenBank/DDBJ whole genome shotgun (WGS) entry which is preliminary data.</text>
</comment>
<reference evidence="1" key="1">
    <citation type="submission" date="2022-11" db="EMBL/GenBank/DDBJ databases">
        <title>Biodiversity and phylogenetic relationships of bacteria.</title>
        <authorList>
            <person name="Machado R.A.R."/>
            <person name="Bhat A."/>
            <person name="Loulou A."/>
            <person name="Kallel S."/>
        </authorList>
    </citation>
    <scope>NUCLEOTIDE SEQUENCE</scope>
    <source>
        <strain evidence="1">K-TC2</strain>
    </source>
</reference>
<name>A0A9X3EBA8_9HYPH</name>
<sequence>MSTEAWERAPLKRDPGPYETRALWGIMNPYGSLWTDQTFESPAEAESYLRNFWKDISKASLSKFRIVLVRRSITLEVEDGHITVAPPRARIEQMKEITE</sequence>
<evidence type="ECO:0000313" key="2">
    <source>
        <dbReference type="Proteomes" id="UP001144805"/>
    </source>
</evidence>
<accession>A0A9X3EBA8</accession>
<keyword evidence="2" id="KW-1185">Reference proteome</keyword>